<dbReference type="Gene3D" id="3.40.50.2300">
    <property type="match status" value="1"/>
</dbReference>
<dbReference type="InterPro" id="IPR001867">
    <property type="entry name" value="OmpR/PhoB-type_DNA-bd"/>
</dbReference>
<evidence type="ECO:0000256" key="4">
    <source>
        <dbReference type="ARBA" id="ARBA00023125"/>
    </source>
</evidence>
<feature type="domain" description="Response regulatory" evidence="8">
    <location>
        <begin position="4"/>
        <end position="117"/>
    </location>
</feature>
<dbReference type="Gene3D" id="6.10.250.690">
    <property type="match status" value="1"/>
</dbReference>
<dbReference type="SMART" id="SM00448">
    <property type="entry name" value="REC"/>
    <property type="match status" value="1"/>
</dbReference>
<keyword evidence="4 7" id="KW-0238">DNA-binding</keyword>
<dbReference type="AlphaFoldDB" id="A0A415PIH7"/>
<dbReference type="OrthoDB" id="9790442at2"/>
<dbReference type="PROSITE" id="PS51755">
    <property type="entry name" value="OMPR_PHOB"/>
    <property type="match status" value="1"/>
</dbReference>
<keyword evidence="1 6" id="KW-0597">Phosphoprotein</keyword>
<comment type="caution">
    <text evidence="11">The sequence shown here is derived from an EMBL/GenBank/DDBJ whole genome shotgun (WGS) entry which is preliminary data.</text>
</comment>
<evidence type="ECO:0000256" key="7">
    <source>
        <dbReference type="PROSITE-ProRule" id="PRU01091"/>
    </source>
</evidence>
<dbReference type="EMBL" id="JAGZMZ010000001">
    <property type="protein sequence ID" value="MBS4883173.1"/>
    <property type="molecule type" value="Genomic_DNA"/>
</dbReference>
<dbReference type="InterPro" id="IPR036388">
    <property type="entry name" value="WH-like_DNA-bd_sf"/>
</dbReference>
<dbReference type="PROSITE" id="PS50110">
    <property type="entry name" value="RESPONSE_REGULATORY"/>
    <property type="match status" value="1"/>
</dbReference>
<evidence type="ECO:0000256" key="6">
    <source>
        <dbReference type="PROSITE-ProRule" id="PRU00169"/>
    </source>
</evidence>
<evidence type="ECO:0000259" key="8">
    <source>
        <dbReference type="PROSITE" id="PS50110"/>
    </source>
</evidence>
<reference evidence="11 12" key="1">
    <citation type="submission" date="2018-08" db="EMBL/GenBank/DDBJ databases">
        <title>A genome reference for cultivated species of the human gut microbiota.</title>
        <authorList>
            <person name="Zou Y."/>
            <person name="Xue W."/>
            <person name="Luo G."/>
        </authorList>
    </citation>
    <scope>NUCLEOTIDE SEQUENCE [LARGE SCALE GENOMIC DNA]</scope>
    <source>
        <strain evidence="11 12">AF35-6BH</strain>
    </source>
</reference>
<dbReference type="Gene3D" id="1.10.10.10">
    <property type="entry name" value="Winged helix-like DNA-binding domain superfamily/Winged helix DNA-binding domain"/>
    <property type="match status" value="1"/>
</dbReference>
<dbReference type="InterPro" id="IPR011006">
    <property type="entry name" value="CheY-like_superfamily"/>
</dbReference>
<keyword evidence="3" id="KW-0805">Transcription regulation</keyword>
<dbReference type="PANTHER" id="PTHR48111">
    <property type="entry name" value="REGULATOR OF RPOS"/>
    <property type="match status" value="1"/>
</dbReference>
<evidence type="ECO:0000256" key="5">
    <source>
        <dbReference type="ARBA" id="ARBA00023163"/>
    </source>
</evidence>
<keyword evidence="12" id="KW-1185">Reference proteome</keyword>
<dbReference type="GO" id="GO:0006355">
    <property type="term" value="P:regulation of DNA-templated transcription"/>
    <property type="evidence" value="ECO:0007669"/>
    <property type="project" value="InterPro"/>
</dbReference>
<evidence type="ECO:0000259" key="9">
    <source>
        <dbReference type="PROSITE" id="PS51755"/>
    </source>
</evidence>
<evidence type="ECO:0000256" key="3">
    <source>
        <dbReference type="ARBA" id="ARBA00023015"/>
    </source>
</evidence>
<dbReference type="RefSeq" id="WP_004799904.1">
    <property type="nucleotide sequence ID" value="NZ_CABKNA010000003.1"/>
</dbReference>
<organism evidence="11 12">
    <name type="scientific">Amedibacillus dolichus</name>
    <dbReference type="NCBI Taxonomy" id="31971"/>
    <lineage>
        <taxon>Bacteria</taxon>
        <taxon>Bacillati</taxon>
        <taxon>Bacillota</taxon>
        <taxon>Erysipelotrichia</taxon>
        <taxon>Erysipelotrichales</taxon>
        <taxon>Erysipelotrichaceae</taxon>
        <taxon>Amedibacillus</taxon>
    </lineage>
</organism>
<dbReference type="GO" id="GO:0005829">
    <property type="term" value="C:cytosol"/>
    <property type="evidence" value="ECO:0007669"/>
    <property type="project" value="TreeGrafter"/>
</dbReference>
<dbReference type="GeneID" id="92793615"/>
<reference evidence="10" key="2">
    <citation type="submission" date="2021-02" db="EMBL/GenBank/DDBJ databases">
        <title>Infant gut strain persistence is associated with maternal origin, phylogeny, and functional potential including surface adhesion and iron acquisition.</title>
        <authorList>
            <person name="Lou Y.C."/>
        </authorList>
    </citation>
    <scope>NUCLEOTIDE SEQUENCE</scope>
    <source>
        <strain evidence="10">L3_108_103G1_dasL3_108_103G1_concoct_2</strain>
    </source>
</reference>
<evidence type="ECO:0000313" key="11">
    <source>
        <dbReference type="EMBL" id="RHM12497.1"/>
    </source>
</evidence>
<dbReference type="CDD" id="cd00383">
    <property type="entry name" value="trans_reg_C"/>
    <property type="match status" value="1"/>
</dbReference>
<dbReference type="SUPFAM" id="SSF52172">
    <property type="entry name" value="CheY-like"/>
    <property type="match status" value="1"/>
</dbReference>
<evidence type="ECO:0000256" key="1">
    <source>
        <dbReference type="ARBA" id="ARBA00022553"/>
    </source>
</evidence>
<dbReference type="PANTHER" id="PTHR48111:SF2">
    <property type="entry name" value="RESPONSE REGULATOR SAER"/>
    <property type="match status" value="1"/>
</dbReference>
<keyword evidence="2" id="KW-0902">Two-component regulatory system</keyword>
<feature type="modified residue" description="4-aspartylphosphate" evidence="6">
    <location>
        <position position="53"/>
    </location>
</feature>
<evidence type="ECO:0000313" key="12">
    <source>
        <dbReference type="Proteomes" id="UP000284868"/>
    </source>
</evidence>
<accession>A0A415PIH7</accession>
<dbReference type="Pfam" id="PF00072">
    <property type="entry name" value="Response_reg"/>
    <property type="match status" value="1"/>
</dbReference>
<dbReference type="CDD" id="cd17574">
    <property type="entry name" value="REC_OmpR"/>
    <property type="match status" value="1"/>
</dbReference>
<evidence type="ECO:0000313" key="10">
    <source>
        <dbReference type="EMBL" id="MBS4883173.1"/>
    </source>
</evidence>
<dbReference type="Proteomes" id="UP000284868">
    <property type="component" value="Unassembled WGS sequence"/>
</dbReference>
<proteinExistence type="predicted"/>
<dbReference type="InterPro" id="IPR039420">
    <property type="entry name" value="WalR-like"/>
</dbReference>
<dbReference type="GO" id="GO:0000156">
    <property type="term" value="F:phosphorelay response regulator activity"/>
    <property type="evidence" value="ECO:0007669"/>
    <property type="project" value="TreeGrafter"/>
</dbReference>
<evidence type="ECO:0000256" key="2">
    <source>
        <dbReference type="ARBA" id="ARBA00023012"/>
    </source>
</evidence>
<keyword evidence="5" id="KW-0804">Transcription</keyword>
<feature type="domain" description="OmpR/PhoB-type" evidence="9">
    <location>
        <begin position="136"/>
        <end position="234"/>
    </location>
</feature>
<name>A0A415PIH7_9FIRM</name>
<dbReference type="Pfam" id="PF00486">
    <property type="entry name" value="Trans_reg_C"/>
    <property type="match status" value="1"/>
</dbReference>
<sequence>MEYNILIVEDEVGIRETISVFMKNQGYHVYVAENGMAGLELLQKEDIHLAIVDIMMPVMDGITMTMKLRENYDIPVIFLSAKSEDIDKITGLNVGADDYVTKPFEPMELIARVNSNLRRYQQILRLKQGKKEEEQGVLLQVGDLMLNQETKEVSIRKKSVHLTSKEFKILELLMGQPGRIFSAEQIYENVWEEEAVNTDTIMVHIRKLRKKIEADPRNPEYIKVVWGIGYKIEKM</sequence>
<dbReference type="SMART" id="SM00862">
    <property type="entry name" value="Trans_reg_C"/>
    <property type="match status" value="1"/>
</dbReference>
<dbReference type="Proteomes" id="UP000753219">
    <property type="component" value="Unassembled WGS sequence"/>
</dbReference>
<dbReference type="GO" id="GO:0032993">
    <property type="term" value="C:protein-DNA complex"/>
    <property type="evidence" value="ECO:0007669"/>
    <property type="project" value="TreeGrafter"/>
</dbReference>
<dbReference type="FunFam" id="1.10.10.10:FF:000018">
    <property type="entry name" value="DNA-binding response regulator ResD"/>
    <property type="match status" value="1"/>
</dbReference>
<protein>
    <submittedName>
        <fullName evidence="11">DNA-binding response regulator</fullName>
    </submittedName>
    <submittedName>
        <fullName evidence="10">Response regulator transcription factor</fullName>
    </submittedName>
</protein>
<gene>
    <name evidence="11" type="ORF">DWZ83_04355</name>
    <name evidence="10" type="ORF">KHZ85_00165</name>
</gene>
<dbReference type="GO" id="GO:0000976">
    <property type="term" value="F:transcription cis-regulatory region binding"/>
    <property type="evidence" value="ECO:0007669"/>
    <property type="project" value="TreeGrafter"/>
</dbReference>
<dbReference type="InterPro" id="IPR001789">
    <property type="entry name" value="Sig_transdc_resp-reg_receiver"/>
</dbReference>
<feature type="DNA-binding region" description="OmpR/PhoB-type" evidence="7">
    <location>
        <begin position="136"/>
        <end position="234"/>
    </location>
</feature>
<dbReference type="EMBL" id="QRPK01000015">
    <property type="protein sequence ID" value="RHM12497.1"/>
    <property type="molecule type" value="Genomic_DNA"/>
</dbReference>